<dbReference type="InterPro" id="IPR035658">
    <property type="entry name" value="TrbF"/>
</dbReference>
<dbReference type="SUPFAM" id="SSF54427">
    <property type="entry name" value="NTF2-like"/>
    <property type="match status" value="1"/>
</dbReference>
<evidence type="ECO:0000259" key="6">
    <source>
        <dbReference type="Pfam" id="PF04335"/>
    </source>
</evidence>
<evidence type="ECO:0000313" key="8">
    <source>
        <dbReference type="Proteomes" id="UP000197024"/>
    </source>
</evidence>
<reference evidence="7 8" key="2">
    <citation type="submission" date="2017-06" db="EMBL/GenBank/DDBJ databases">
        <authorList>
            <person name="Kim H.J."/>
            <person name="Triplett B.A."/>
        </authorList>
    </citation>
    <scope>NUCLEOTIDE SEQUENCE [LARGE SCALE GENOMIC DNA]</scope>
    <source>
        <strain evidence="7 8">BZC3</strain>
    </source>
</reference>
<evidence type="ECO:0000256" key="4">
    <source>
        <dbReference type="ARBA" id="ARBA00023136"/>
    </source>
</evidence>
<dbReference type="EMBL" id="CP021995">
    <property type="protein sequence ID" value="ASD26275.1"/>
    <property type="molecule type" value="Genomic_DNA"/>
</dbReference>
<evidence type="ECO:0000256" key="5">
    <source>
        <dbReference type="SAM" id="Phobius"/>
    </source>
</evidence>
<evidence type="ECO:0000313" key="7">
    <source>
        <dbReference type="EMBL" id="ASD26275.1"/>
    </source>
</evidence>
<feature type="transmembrane region" description="Helical" evidence="5">
    <location>
        <begin position="44"/>
        <end position="61"/>
    </location>
</feature>
<comment type="subcellular location">
    <subcellularLocation>
        <location evidence="1">Membrane</location>
        <topology evidence="1">Single-pass membrane protein</topology>
    </subcellularLocation>
</comment>
<dbReference type="CDD" id="cd16425">
    <property type="entry name" value="TrbF"/>
    <property type="match status" value="1"/>
</dbReference>
<name>A0A1Z3LVY1_BREDI</name>
<evidence type="ECO:0000256" key="1">
    <source>
        <dbReference type="ARBA" id="ARBA00004167"/>
    </source>
</evidence>
<organism evidence="7 8">
    <name type="scientific">Brevundimonas diminuta</name>
    <name type="common">Pseudomonas diminuta</name>
    <dbReference type="NCBI Taxonomy" id="293"/>
    <lineage>
        <taxon>Bacteria</taxon>
        <taxon>Pseudomonadati</taxon>
        <taxon>Pseudomonadota</taxon>
        <taxon>Alphaproteobacteria</taxon>
        <taxon>Caulobacterales</taxon>
        <taxon>Caulobacteraceae</taxon>
        <taxon>Brevundimonas</taxon>
    </lineage>
</organism>
<dbReference type="RefSeq" id="WP_088410303.1">
    <property type="nucleotide sequence ID" value="NZ_CP021995.1"/>
</dbReference>
<reference evidence="7 8" key="1">
    <citation type="submission" date="2017-06" db="EMBL/GenBank/DDBJ databases">
        <title>Biodegradation of gentamicin by bacterial consortia AMQD4 in synthetic medium and raw gentamicin sewage.</title>
        <authorList>
            <person name="Chang H."/>
            <person name="Feng Y."/>
            <person name="Li Z."/>
            <person name="Xue J."/>
            <person name="Cheng D."/>
        </authorList>
    </citation>
    <scope>NUCLEOTIDE SEQUENCE [LARGE SCALE GENOMIC DNA]</scope>
    <source>
        <strain evidence="7 8">BZC3</strain>
    </source>
</reference>
<dbReference type="InterPro" id="IPR032710">
    <property type="entry name" value="NTF2-like_dom_sf"/>
</dbReference>
<dbReference type="InterPro" id="IPR007430">
    <property type="entry name" value="VirB8"/>
</dbReference>
<dbReference type="GO" id="GO:0016020">
    <property type="term" value="C:membrane"/>
    <property type="evidence" value="ECO:0007669"/>
    <property type="project" value="UniProtKB-SubCell"/>
</dbReference>
<dbReference type="AlphaFoldDB" id="A0A1Z3LVY1"/>
<dbReference type="NCBIfam" id="NF010446">
    <property type="entry name" value="PRK13872.1"/>
    <property type="match status" value="1"/>
</dbReference>
<accession>A0A1Z3LVY1</accession>
<proteinExistence type="predicted"/>
<keyword evidence="4 5" id="KW-0472">Membrane</keyword>
<gene>
    <name evidence="7" type="ORF">CD943_04830</name>
</gene>
<dbReference type="Gene3D" id="3.10.450.230">
    <property type="entry name" value="VirB8 protein"/>
    <property type="match status" value="1"/>
</dbReference>
<feature type="domain" description="Bacterial virulence protein VirB8" evidence="6">
    <location>
        <begin position="22"/>
        <end position="224"/>
    </location>
</feature>
<keyword evidence="2 5" id="KW-0812">Transmembrane</keyword>
<dbReference type="Proteomes" id="UP000197024">
    <property type="component" value="Chromosome"/>
</dbReference>
<evidence type="ECO:0000256" key="2">
    <source>
        <dbReference type="ARBA" id="ARBA00022692"/>
    </source>
</evidence>
<protein>
    <submittedName>
        <fullName evidence="7">Conjugal transfer protein</fullName>
    </submittedName>
</protein>
<keyword evidence="3 5" id="KW-1133">Transmembrane helix</keyword>
<sequence length="227" mass="25845">MHPFFKPKRALTASPEATPYQRAGQVWDDRMGLSIAHARNWRRIALANLALAAFLGAGWWVQADRAVVRPFVVEVSDWGQTQRITALDGRYEPTEAQTGYALAQWVRDVRSKSIDPIVIRQNWLRAYDLLTPKASAFLNDWAQANDPFAEAGREAVNVEVLNVVRRSDRTFDLQWRETRFVNGQQAGAERWRALITVAHQPPRNEAELMRNPLGLKIEDVSWTPDAS</sequence>
<dbReference type="Pfam" id="PF04335">
    <property type="entry name" value="VirB8"/>
    <property type="match status" value="1"/>
</dbReference>
<evidence type="ECO:0000256" key="3">
    <source>
        <dbReference type="ARBA" id="ARBA00022989"/>
    </source>
</evidence>